<protein>
    <submittedName>
        <fullName evidence="2">Uncharacterized protein</fullName>
    </submittedName>
</protein>
<evidence type="ECO:0000313" key="2">
    <source>
        <dbReference type="EMBL" id="MBA4658943.1"/>
    </source>
</evidence>
<organism evidence="2">
    <name type="scientific">Opuntia streptacantha</name>
    <name type="common">Prickly pear cactus</name>
    <name type="synonym">Opuntia cardona</name>
    <dbReference type="NCBI Taxonomy" id="393608"/>
    <lineage>
        <taxon>Eukaryota</taxon>
        <taxon>Viridiplantae</taxon>
        <taxon>Streptophyta</taxon>
        <taxon>Embryophyta</taxon>
        <taxon>Tracheophyta</taxon>
        <taxon>Spermatophyta</taxon>
        <taxon>Magnoliopsida</taxon>
        <taxon>eudicotyledons</taxon>
        <taxon>Gunneridae</taxon>
        <taxon>Pentapetalae</taxon>
        <taxon>Caryophyllales</taxon>
        <taxon>Cactineae</taxon>
        <taxon>Cactaceae</taxon>
        <taxon>Opuntioideae</taxon>
        <taxon>Opuntia</taxon>
    </lineage>
</organism>
<reference evidence="2" key="2">
    <citation type="submission" date="2020-07" db="EMBL/GenBank/DDBJ databases">
        <authorList>
            <person name="Vera ALvarez R."/>
            <person name="Arias-Moreno D.M."/>
            <person name="Jimenez-Jacinto V."/>
            <person name="Jimenez-Bremont J.F."/>
            <person name="Swaminathan K."/>
            <person name="Moose S.P."/>
            <person name="Guerrero-Gonzalez M.L."/>
            <person name="Marino-Ramirez L."/>
            <person name="Landsman D."/>
            <person name="Rodriguez-Kessler M."/>
            <person name="Delgado-Sanchez P."/>
        </authorList>
    </citation>
    <scope>NUCLEOTIDE SEQUENCE</scope>
    <source>
        <tissue evidence="2">Cladode</tissue>
    </source>
</reference>
<accession>A0A7C9E8F9</accession>
<reference evidence="2" key="1">
    <citation type="journal article" date="2013" name="J. Plant Res.">
        <title>Effect of fungi and light on seed germination of three Opuntia species from semiarid lands of central Mexico.</title>
        <authorList>
            <person name="Delgado-Sanchez P."/>
            <person name="Jimenez-Bremont J.F."/>
            <person name="Guerrero-Gonzalez Mde L."/>
            <person name="Flores J."/>
        </authorList>
    </citation>
    <scope>NUCLEOTIDE SEQUENCE</scope>
    <source>
        <tissue evidence="2">Cladode</tissue>
    </source>
</reference>
<dbReference type="EMBL" id="GISG01202393">
    <property type="protein sequence ID" value="MBA4658943.1"/>
    <property type="molecule type" value="Transcribed_RNA"/>
</dbReference>
<proteinExistence type="predicted"/>
<feature type="region of interest" description="Disordered" evidence="1">
    <location>
        <begin position="1"/>
        <end position="29"/>
    </location>
</feature>
<dbReference type="AlphaFoldDB" id="A0A7C9E8F9"/>
<name>A0A7C9E8F9_OPUST</name>
<evidence type="ECO:0000256" key="1">
    <source>
        <dbReference type="SAM" id="MobiDB-lite"/>
    </source>
</evidence>
<sequence>MEESAAKYQNQDTVPWHQNFPEKPKNKNSLRKPQTYLIFLIHRGTTIMPTDYKECVTQNCEHNSTALLTFNLLLGLLCSCCLRIQESSKYCNGRSKCIEWPNWVPKHQHSCHNNHDSFHSVTHRECEWANLIQCLVR</sequence>